<accession>A0A2S9MNE4</accession>
<evidence type="ECO:0000313" key="3">
    <source>
        <dbReference type="EMBL" id="PRF60299.1"/>
    </source>
</evidence>
<organism evidence="3 5">
    <name type="scientific">Burkholderia multivorans</name>
    <dbReference type="NCBI Taxonomy" id="87883"/>
    <lineage>
        <taxon>Bacteria</taxon>
        <taxon>Pseudomonadati</taxon>
        <taxon>Pseudomonadota</taxon>
        <taxon>Betaproteobacteria</taxon>
        <taxon>Burkholderiales</taxon>
        <taxon>Burkholderiaceae</taxon>
        <taxon>Burkholderia</taxon>
        <taxon>Burkholderia cepacia complex</taxon>
    </lineage>
</organism>
<feature type="region of interest" description="Disordered" evidence="1">
    <location>
        <begin position="62"/>
        <end position="96"/>
    </location>
</feature>
<dbReference type="Proteomes" id="UP000237686">
    <property type="component" value="Unassembled WGS sequence"/>
</dbReference>
<evidence type="ECO:0000313" key="5">
    <source>
        <dbReference type="Proteomes" id="UP000238982"/>
    </source>
</evidence>
<proteinExistence type="predicted"/>
<name>A0A2S9MNE4_9BURK</name>
<evidence type="ECO:0000313" key="2">
    <source>
        <dbReference type="EMBL" id="PRF25446.1"/>
    </source>
</evidence>
<reference evidence="2 4" key="2">
    <citation type="submission" date="2018-03" db="EMBL/GenBank/DDBJ databases">
        <authorList>
            <person name="Nguyen K."/>
            <person name="Fouts D."/>
            <person name="Sutton G."/>
        </authorList>
    </citation>
    <scope>NUCLEOTIDE SEQUENCE [LARGE SCALE GENOMIC DNA]</scope>
    <source>
        <strain evidence="2 4">AU17135</strain>
    </source>
</reference>
<sequence>MFEIRHGVSVRCLVAAQRASRRRAAPGCGLAGSCPCACRPAIAKLRSTLNVSCQPHARYADSVLQSPDIEPSRAARRTRAPGDNGTAPAAPAPRPR</sequence>
<dbReference type="Proteomes" id="UP000238982">
    <property type="component" value="Unassembled WGS sequence"/>
</dbReference>
<dbReference type="AlphaFoldDB" id="A0A2S9MNE4"/>
<comment type="caution">
    <text evidence="3">The sequence shown here is derived from an EMBL/GenBank/DDBJ whole genome shotgun (WGS) entry which is preliminary data.</text>
</comment>
<dbReference type="EMBL" id="PVFZ01000026">
    <property type="protein sequence ID" value="PRF25446.1"/>
    <property type="molecule type" value="Genomic_DNA"/>
</dbReference>
<gene>
    <name evidence="2" type="ORF">C6P98_08305</name>
    <name evidence="3" type="ORF">C6Q15_15320</name>
</gene>
<reference evidence="3 5" key="1">
    <citation type="submission" date="2018-03" db="EMBL/GenBank/DDBJ databases">
        <authorList>
            <person name="Keele B.F."/>
        </authorList>
    </citation>
    <scope>NUCLEOTIDE SEQUENCE [LARGE SCALE GENOMIC DNA]</scope>
    <source>
        <strain evidence="3 5">AU19729</strain>
    </source>
</reference>
<protein>
    <recommendedName>
        <fullName evidence="6">Lipoprotein</fullName>
    </recommendedName>
</protein>
<dbReference type="EMBL" id="PVGH01000060">
    <property type="protein sequence ID" value="PRF60299.1"/>
    <property type="molecule type" value="Genomic_DNA"/>
</dbReference>
<evidence type="ECO:0000313" key="4">
    <source>
        <dbReference type="Proteomes" id="UP000237686"/>
    </source>
</evidence>
<dbReference type="PROSITE" id="PS51257">
    <property type="entry name" value="PROKAR_LIPOPROTEIN"/>
    <property type="match status" value="1"/>
</dbReference>
<evidence type="ECO:0000256" key="1">
    <source>
        <dbReference type="SAM" id="MobiDB-lite"/>
    </source>
</evidence>
<evidence type="ECO:0008006" key="6">
    <source>
        <dbReference type="Google" id="ProtNLM"/>
    </source>
</evidence>